<gene>
    <name evidence="7" type="ORF">BSZ18_30645</name>
</gene>
<comment type="function">
    <text evidence="5">Involved in beta-(1--&gt;2)glucan export. Transmembrane domains (TMD) form a pore in the inner membrane and the ATP-binding domain (NBD) is responsible for energy generation.</text>
</comment>
<dbReference type="PANTHER" id="PTHR42788:SF13">
    <property type="entry name" value="ALIPHATIC SULFONATES IMPORT ATP-BINDING PROTEIN SSUB"/>
    <property type="match status" value="1"/>
</dbReference>
<dbReference type="SUPFAM" id="SSF52540">
    <property type="entry name" value="P-loop containing nucleoside triphosphate hydrolases"/>
    <property type="match status" value="1"/>
</dbReference>
<dbReference type="InterPro" id="IPR003593">
    <property type="entry name" value="AAA+_ATPase"/>
</dbReference>
<dbReference type="PROSITE" id="PS50893">
    <property type="entry name" value="ABC_TRANSPORTER_2"/>
    <property type="match status" value="1"/>
</dbReference>
<sequence>MCCFGFRRGREDWAVADTPRLNGLASAVSCVGVGKIWNAGSKRAQEALIDIDLEIETGEFVVLLGPSGCGKSTLLYLIAGLEKPTSGVINSHSELVNGPAPERSLIFQETSLFPWLNVWQNVSFGLSLCGVPTETRKETARKVLGRVGLSDAFEKRPDELSGGMRQRVAVARALAMQPKVLLMDEPFAALDVQTRVKMQGFLLDVWDVSKASVLFVTHHIDEAIALADRVVVFTARPGRIKAVLSIDLPRPRDLTSPALLALRVELTSLLRDEVDRAFAEQESLSVTR</sequence>
<dbReference type="InterPro" id="IPR050166">
    <property type="entry name" value="ABC_transporter_ATP-bind"/>
</dbReference>
<evidence type="ECO:0000256" key="4">
    <source>
        <dbReference type="ARBA" id="ARBA00022840"/>
    </source>
</evidence>
<dbReference type="PROSITE" id="PS00211">
    <property type="entry name" value="ABC_TRANSPORTER_1"/>
    <property type="match status" value="1"/>
</dbReference>
<dbReference type="PANTHER" id="PTHR42788">
    <property type="entry name" value="TAURINE IMPORT ATP-BINDING PROTEIN-RELATED"/>
    <property type="match status" value="1"/>
</dbReference>
<evidence type="ECO:0000259" key="6">
    <source>
        <dbReference type="PROSITE" id="PS50893"/>
    </source>
</evidence>
<keyword evidence="2" id="KW-0813">Transport</keyword>
<accession>A0A1X3FEB2</accession>
<reference evidence="7 8" key="1">
    <citation type="submission" date="2017-03" db="EMBL/GenBank/DDBJ databases">
        <title>Whole genome sequences of fourteen strains of Bradyrhizobium canariense and one strain of Bradyrhizobium japonicum isolated from Lupinus (Papilionoideae: Genisteae) species in Algeria.</title>
        <authorList>
            <person name="Crovadore J."/>
            <person name="Chekireb D."/>
            <person name="Brachmann A."/>
            <person name="Chablais R."/>
            <person name="Cochard B."/>
            <person name="Lefort F."/>
        </authorList>
    </citation>
    <scope>NUCLEOTIDE SEQUENCE [LARGE SCALE GENOMIC DNA]</scope>
    <source>
        <strain evidence="7 8">UBMA195</strain>
    </source>
</reference>
<dbReference type="Proteomes" id="UP000193553">
    <property type="component" value="Unassembled WGS sequence"/>
</dbReference>
<evidence type="ECO:0000256" key="2">
    <source>
        <dbReference type="ARBA" id="ARBA00022448"/>
    </source>
</evidence>
<dbReference type="InterPro" id="IPR017871">
    <property type="entry name" value="ABC_transporter-like_CS"/>
</dbReference>
<dbReference type="CDD" id="cd03293">
    <property type="entry name" value="ABC_NrtD_SsuB_transporters"/>
    <property type="match status" value="1"/>
</dbReference>
<feature type="domain" description="ABC transporter" evidence="6">
    <location>
        <begin position="31"/>
        <end position="260"/>
    </location>
</feature>
<name>A0A1X3FEB2_9BRAD</name>
<dbReference type="SMART" id="SM00382">
    <property type="entry name" value="AAA"/>
    <property type="match status" value="1"/>
</dbReference>
<comment type="similarity">
    <text evidence="1">Belongs to the ABC transporter superfamily.</text>
</comment>
<evidence type="ECO:0000256" key="3">
    <source>
        <dbReference type="ARBA" id="ARBA00022741"/>
    </source>
</evidence>
<dbReference type="GO" id="GO:0005524">
    <property type="term" value="F:ATP binding"/>
    <property type="evidence" value="ECO:0007669"/>
    <property type="project" value="UniProtKB-KW"/>
</dbReference>
<dbReference type="Pfam" id="PF00005">
    <property type="entry name" value="ABC_tran"/>
    <property type="match status" value="1"/>
</dbReference>
<evidence type="ECO:0000313" key="8">
    <source>
        <dbReference type="Proteomes" id="UP000193553"/>
    </source>
</evidence>
<dbReference type="OrthoDB" id="9797536at2"/>
<dbReference type="AlphaFoldDB" id="A0A1X3FEB2"/>
<dbReference type="Gene3D" id="3.40.50.300">
    <property type="entry name" value="P-loop containing nucleotide triphosphate hydrolases"/>
    <property type="match status" value="1"/>
</dbReference>
<proteinExistence type="inferred from homology"/>
<dbReference type="EMBL" id="NAFI01000186">
    <property type="protein sequence ID" value="OSJ03673.1"/>
    <property type="molecule type" value="Genomic_DNA"/>
</dbReference>
<protein>
    <submittedName>
        <fullName evidence="7">ABC transporter ATP-binding protein</fullName>
    </submittedName>
</protein>
<dbReference type="InterPro" id="IPR027417">
    <property type="entry name" value="P-loop_NTPase"/>
</dbReference>
<keyword evidence="4 7" id="KW-0067">ATP-binding</keyword>
<evidence type="ECO:0000313" key="7">
    <source>
        <dbReference type="EMBL" id="OSJ03673.1"/>
    </source>
</evidence>
<comment type="caution">
    <text evidence="7">The sequence shown here is derived from an EMBL/GenBank/DDBJ whole genome shotgun (WGS) entry which is preliminary data.</text>
</comment>
<dbReference type="GO" id="GO:0016887">
    <property type="term" value="F:ATP hydrolysis activity"/>
    <property type="evidence" value="ECO:0007669"/>
    <property type="project" value="InterPro"/>
</dbReference>
<evidence type="ECO:0000256" key="1">
    <source>
        <dbReference type="ARBA" id="ARBA00005417"/>
    </source>
</evidence>
<dbReference type="InterPro" id="IPR003439">
    <property type="entry name" value="ABC_transporter-like_ATP-bd"/>
</dbReference>
<evidence type="ECO:0000256" key="5">
    <source>
        <dbReference type="ARBA" id="ARBA00024722"/>
    </source>
</evidence>
<organism evidence="7 8">
    <name type="scientific">Bradyrhizobium canariense</name>
    <dbReference type="NCBI Taxonomy" id="255045"/>
    <lineage>
        <taxon>Bacteria</taxon>
        <taxon>Pseudomonadati</taxon>
        <taxon>Pseudomonadota</taxon>
        <taxon>Alphaproteobacteria</taxon>
        <taxon>Hyphomicrobiales</taxon>
        <taxon>Nitrobacteraceae</taxon>
        <taxon>Bradyrhizobium</taxon>
    </lineage>
</organism>
<keyword evidence="3" id="KW-0547">Nucleotide-binding</keyword>